<dbReference type="Proteomes" id="UP001596405">
    <property type="component" value="Unassembled WGS sequence"/>
</dbReference>
<dbReference type="PANTHER" id="PTHR30336">
    <property type="entry name" value="INNER MEMBRANE PROTEIN, PROBABLE PERMEASE"/>
    <property type="match status" value="1"/>
</dbReference>
<proteinExistence type="predicted"/>
<reference evidence="3" key="1">
    <citation type="journal article" date="2019" name="Int. J. Syst. Evol. Microbiol.">
        <title>The Global Catalogue of Microorganisms (GCM) 10K type strain sequencing project: providing services to taxonomists for standard genome sequencing and annotation.</title>
        <authorList>
            <consortium name="The Broad Institute Genomics Platform"/>
            <consortium name="The Broad Institute Genome Sequencing Center for Infectious Disease"/>
            <person name="Wu L."/>
            <person name="Ma J."/>
        </authorList>
    </citation>
    <scope>NUCLEOTIDE SEQUENCE [LARGE SCALE GENOMIC DNA]</scope>
    <source>
        <strain evidence="3">CGMCC 4.7393</strain>
    </source>
</reference>
<dbReference type="RefSeq" id="WP_066622965.1">
    <property type="nucleotide sequence ID" value="NZ_JBHSYQ010000003.1"/>
</dbReference>
<dbReference type="Pfam" id="PF02698">
    <property type="entry name" value="DUF218"/>
    <property type="match status" value="1"/>
</dbReference>
<protein>
    <submittedName>
        <fullName evidence="2">YdcF family protein</fullName>
    </submittedName>
</protein>
<dbReference type="InterPro" id="IPR014729">
    <property type="entry name" value="Rossmann-like_a/b/a_fold"/>
</dbReference>
<accession>A0ABW2DKX8</accession>
<evidence type="ECO:0000313" key="3">
    <source>
        <dbReference type="Proteomes" id="UP001596405"/>
    </source>
</evidence>
<dbReference type="CDD" id="cd06259">
    <property type="entry name" value="YdcF-like"/>
    <property type="match status" value="1"/>
</dbReference>
<dbReference type="InterPro" id="IPR003848">
    <property type="entry name" value="DUF218"/>
</dbReference>
<gene>
    <name evidence="2" type="ORF">ACFQHR_04855</name>
</gene>
<name>A0ABW2DKX8_9BACT</name>
<sequence>MSLSPETTALAQRIWNYHQLHHSLKPASAILVLGSHDLRVAERGAELFLQGYAPSLLFSGGYGRLTEGNWTQTEAEKFAQIAIDKGVPKEKILIENKSTNTGENIAFSHQLLQQRNIPVDSLILVQKPYMERRTYATFLQQWPGPKINFMVTSPQISFTDYPNEEVSVEQVIHIMLGDLQRIKVYPQKGFQAYQEIPEKVWEAFEILKQQGFTSHLLPEE</sequence>
<comment type="caution">
    <text evidence="2">The sequence shown here is derived from an EMBL/GenBank/DDBJ whole genome shotgun (WGS) entry which is preliminary data.</text>
</comment>
<evidence type="ECO:0000259" key="1">
    <source>
        <dbReference type="Pfam" id="PF02698"/>
    </source>
</evidence>
<dbReference type="Gene3D" id="3.40.50.620">
    <property type="entry name" value="HUPs"/>
    <property type="match status" value="1"/>
</dbReference>
<evidence type="ECO:0000313" key="2">
    <source>
        <dbReference type="EMBL" id="MFC6996941.1"/>
    </source>
</evidence>
<dbReference type="EMBL" id="JBHSYQ010000003">
    <property type="protein sequence ID" value="MFC6996941.1"/>
    <property type="molecule type" value="Genomic_DNA"/>
</dbReference>
<dbReference type="InterPro" id="IPR051599">
    <property type="entry name" value="Cell_Envelope_Assoc"/>
</dbReference>
<dbReference type="PANTHER" id="PTHR30336:SF20">
    <property type="entry name" value="DUF218 DOMAIN-CONTAINING PROTEIN"/>
    <property type="match status" value="1"/>
</dbReference>
<organism evidence="2 3">
    <name type="scientific">Rufibacter roseus</name>
    <dbReference type="NCBI Taxonomy" id="1567108"/>
    <lineage>
        <taxon>Bacteria</taxon>
        <taxon>Pseudomonadati</taxon>
        <taxon>Bacteroidota</taxon>
        <taxon>Cytophagia</taxon>
        <taxon>Cytophagales</taxon>
        <taxon>Hymenobacteraceae</taxon>
        <taxon>Rufibacter</taxon>
    </lineage>
</organism>
<keyword evidence="3" id="KW-1185">Reference proteome</keyword>
<feature type="domain" description="DUF218" evidence="1">
    <location>
        <begin position="29"/>
        <end position="146"/>
    </location>
</feature>